<dbReference type="Proteomes" id="UP000694391">
    <property type="component" value="Unplaced"/>
</dbReference>
<keyword evidence="2" id="KW-1185">Reference proteome</keyword>
<protein>
    <submittedName>
        <fullName evidence="1">Uncharacterized protein</fullName>
    </submittedName>
</protein>
<evidence type="ECO:0000313" key="1">
    <source>
        <dbReference type="Ensembl" id="ENSCAFP00020008607.1"/>
    </source>
</evidence>
<sequence>MWQNCLLKLNIRLNSVVLGIKNSCNILIVSFDVPWAFSNPTAAYHFILQNPLLYMFHPRTFINRKELGLLSFAHSLVKDP</sequence>
<name>A0A8C0K1Z3_CANLU</name>
<accession>A0A8C0K1Z3</accession>
<dbReference type="AlphaFoldDB" id="A0A8C0K1Z3"/>
<organism evidence="1 2">
    <name type="scientific">Canis lupus dingo</name>
    <name type="common">dingo</name>
    <dbReference type="NCBI Taxonomy" id="286419"/>
    <lineage>
        <taxon>Eukaryota</taxon>
        <taxon>Metazoa</taxon>
        <taxon>Chordata</taxon>
        <taxon>Craniata</taxon>
        <taxon>Vertebrata</taxon>
        <taxon>Euteleostomi</taxon>
        <taxon>Mammalia</taxon>
        <taxon>Eutheria</taxon>
        <taxon>Laurasiatheria</taxon>
        <taxon>Carnivora</taxon>
        <taxon>Caniformia</taxon>
        <taxon>Canidae</taxon>
        <taxon>Canis</taxon>
    </lineage>
</organism>
<reference evidence="1" key="2">
    <citation type="submission" date="2025-09" db="UniProtKB">
        <authorList>
            <consortium name="Ensembl"/>
        </authorList>
    </citation>
    <scope>IDENTIFICATION</scope>
</reference>
<dbReference type="Ensembl" id="ENSCAFT00020010002.1">
    <property type="protein sequence ID" value="ENSCAFP00020008607.1"/>
    <property type="gene ID" value="ENSCAFG00020006982.1"/>
</dbReference>
<proteinExistence type="predicted"/>
<reference evidence="1" key="1">
    <citation type="submission" date="2025-08" db="UniProtKB">
        <authorList>
            <consortium name="Ensembl"/>
        </authorList>
    </citation>
    <scope>IDENTIFICATION</scope>
</reference>
<evidence type="ECO:0000313" key="2">
    <source>
        <dbReference type="Proteomes" id="UP000694391"/>
    </source>
</evidence>